<evidence type="ECO:0000256" key="1">
    <source>
        <dbReference type="SAM" id="Coils"/>
    </source>
</evidence>
<keyword evidence="1" id="KW-0175">Coiled coil</keyword>
<feature type="compositionally biased region" description="Polar residues" evidence="2">
    <location>
        <begin position="367"/>
        <end position="376"/>
    </location>
</feature>
<proteinExistence type="predicted"/>
<accession>A0A420I8T9</accession>
<dbReference type="EMBL" id="MCBR01011217">
    <property type="protein sequence ID" value="RKF66062.1"/>
    <property type="molecule type" value="Genomic_DNA"/>
</dbReference>
<feature type="compositionally biased region" description="Basic and acidic residues" evidence="2">
    <location>
        <begin position="320"/>
        <end position="332"/>
    </location>
</feature>
<dbReference type="Proteomes" id="UP000285405">
    <property type="component" value="Unassembled WGS sequence"/>
</dbReference>
<dbReference type="AlphaFoldDB" id="A0A420I8T9"/>
<reference evidence="3 4" key="1">
    <citation type="journal article" date="2018" name="BMC Genomics">
        <title>Comparative genome analyses reveal sequence features reflecting distinct modes of host-adaptation between dicot and monocot powdery mildew.</title>
        <authorList>
            <person name="Wu Y."/>
            <person name="Ma X."/>
            <person name="Pan Z."/>
            <person name="Kale S.D."/>
            <person name="Song Y."/>
            <person name="King H."/>
            <person name="Zhang Q."/>
            <person name="Presley C."/>
            <person name="Deng X."/>
            <person name="Wei C.I."/>
            <person name="Xiao S."/>
        </authorList>
    </citation>
    <scope>NUCLEOTIDE SEQUENCE [LARGE SCALE GENOMIC DNA]</scope>
    <source>
        <strain evidence="3">UCSC1</strain>
    </source>
</reference>
<name>A0A420I8T9_9PEZI</name>
<feature type="region of interest" description="Disordered" evidence="2">
    <location>
        <begin position="313"/>
        <end position="376"/>
    </location>
</feature>
<feature type="region of interest" description="Disordered" evidence="2">
    <location>
        <begin position="260"/>
        <end position="299"/>
    </location>
</feature>
<gene>
    <name evidence="3" type="ORF">GcC1_112006</name>
</gene>
<organism evidence="3 4">
    <name type="scientific">Golovinomyces cichoracearum</name>
    <dbReference type="NCBI Taxonomy" id="62708"/>
    <lineage>
        <taxon>Eukaryota</taxon>
        <taxon>Fungi</taxon>
        <taxon>Dikarya</taxon>
        <taxon>Ascomycota</taxon>
        <taxon>Pezizomycotina</taxon>
        <taxon>Leotiomycetes</taxon>
        <taxon>Erysiphales</taxon>
        <taxon>Erysiphaceae</taxon>
        <taxon>Golovinomyces</taxon>
    </lineage>
</organism>
<evidence type="ECO:0000313" key="3">
    <source>
        <dbReference type="EMBL" id="RKF66062.1"/>
    </source>
</evidence>
<feature type="region of interest" description="Disordered" evidence="2">
    <location>
        <begin position="137"/>
        <end position="230"/>
    </location>
</feature>
<evidence type="ECO:0000256" key="2">
    <source>
        <dbReference type="SAM" id="MobiDB-lite"/>
    </source>
</evidence>
<feature type="compositionally biased region" description="Polar residues" evidence="2">
    <location>
        <begin position="153"/>
        <end position="177"/>
    </location>
</feature>
<sequence length="595" mass="66806">MNEASRIVSELQRNLAELDQKVKLYRRDMTSEFEKYTENLLQNVPSDVSEAVTRTMTETRKEYPLLYPDDAMLNYSYSSVNCSRKEKLEPEPYTLRRSQTDLCKKPDPQNLNEHEVELQGLFTPTYLPLLDHSSRERRSVFPRSPAKCYVDNGSGSTGDLMQTDASTEVTRSLTSSPSPAPDIRTPKLKRRLTDGTSSISSSSDRGTRRRSALRQSPVSPKTENESPRRVRFDVAGKEVLPTISPSQTIQLLFDDMSSTTIDLDDNNESETFDDTPESARPNRISSSQALRLLSRKSPEDDGTIWTTVCSISEESSPTVDHIRDDRPKERNPEYSPPRALSLNQIVLRKPERDDNIPTDENLPYSPPQNNRTISQSQGFRSNVSLELLGEKSVEYPDEDGEEIFDFEGTAIDPQRHQRNTYQIDSEEEEDEFLTIRSSKSKSNQKNLSIQSKSSALKISMSPTVTSGATNLFESEGSLPKYHPFSIPVVRPEVHAEAARLGPLDTFVGSVDGRTGIDESKVENFRGSVGSPERNLMEKLRSGRSPKSLTERMLLEDLTEEDWAKNCMINHAGDDGLNDSLEVGLSGGILSQSYLT</sequence>
<feature type="compositionally biased region" description="Acidic residues" evidence="2">
    <location>
        <begin position="262"/>
        <end position="276"/>
    </location>
</feature>
<comment type="caution">
    <text evidence="3">The sequence shown here is derived from an EMBL/GenBank/DDBJ whole genome shotgun (WGS) entry which is preliminary data.</text>
</comment>
<protein>
    <submittedName>
        <fullName evidence="3">Uncharacterized protein</fullName>
    </submittedName>
</protein>
<feature type="coiled-coil region" evidence="1">
    <location>
        <begin position="1"/>
        <end position="28"/>
    </location>
</feature>
<feature type="compositionally biased region" description="Low complexity" evidence="2">
    <location>
        <begin position="194"/>
        <end position="204"/>
    </location>
</feature>
<evidence type="ECO:0000313" key="4">
    <source>
        <dbReference type="Proteomes" id="UP000285405"/>
    </source>
</evidence>
<dbReference type="OrthoDB" id="5418627at2759"/>